<dbReference type="Proteomes" id="UP000824533">
    <property type="component" value="Linkage Group LG11"/>
</dbReference>
<accession>A0ACC1D179</accession>
<evidence type="ECO:0000313" key="1">
    <source>
        <dbReference type="EMBL" id="KAJ0177611.1"/>
    </source>
</evidence>
<keyword evidence="2" id="KW-1185">Reference proteome</keyword>
<sequence>MSYNYEDMTVNEIKDLLRQWRESNERRSEDVMEFWMAIMEDLDKFGNEKYVLLEQVIYAALDTHQYGIASMCIVILHEKFPGSMRIARFRAMLCEAKEKYDEALEILEEIIKADETNSAARKRRVAILKAQGLIPEAIKELVDYLKKFMSDVEAWQELCTLYQQVGEYSRAAFCAEELILHQPHNHLIHQLLADIRYTMGGVENMELAKSYYCQALKLNPDNMRALLGLFLVTNNLLNHYKSSGNSGKRKDVWRLCQWAQSSAAASQRNSQVPLTQMMLNLAITD</sequence>
<protein>
    <submittedName>
        <fullName evidence="1">Uncharacterized protein</fullName>
    </submittedName>
</protein>
<gene>
    <name evidence="1" type="ORF">K1T71_006484</name>
</gene>
<reference evidence="1 2" key="1">
    <citation type="journal article" date="2021" name="Front. Genet.">
        <title>Chromosome-Level Genome Assembly Reveals Significant Gene Expansion in the Toll and IMD Signaling Pathways of Dendrolimus kikuchii.</title>
        <authorList>
            <person name="Zhou J."/>
            <person name="Wu P."/>
            <person name="Xiong Z."/>
            <person name="Liu N."/>
            <person name="Zhao N."/>
            <person name="Ji M."/>
            <person name="Qiu Y."/>
            <person name="Yang B."/>
        </authorList>
    </citation>
    <scope>NUCLEOTIDE SEQUENCE [LARGE SCALE GENOMIC DNA]</scope>
    <source>
        <strain evidence="1">Ann1</strain>
    </source>
</reference>
<comment type="caution">
    <text evidence="1">The sequence shown here is derived from an EMBL/GenBank/DDBJ whole genome shotgun (WGS) entry which is preliminary data.</text>
</comment>
<proteinExistence type="predicted"/>
<organism evidence="1 2">
    <name type="scientific">Dendrolimus kikuchii</name>
    <dbReference type="NCBI Taxonomy" id="765133"/>
    <lineage>
        <taxon>Eukaryota</taxon>
        <taxon>Metazoa</taxon>
        <taxon>Ecdysozoa</taxon>
        <taxon>Arthropoda</taxon>
        <taxon>Hexapoda</taxon>
        <taxon>Insecta</taxon>
        <taxon>Pterygota</taxon>
        <taxon>Neoptera</taxon>
        <taxon>Endopterygota</taxon>
        <taxon>Lepidoptera</taxon>
        <taxon>Glossata</taxon>
        <taxon>Ditrysia</taxon>
        <taxon>Bombycoidea</taxon>
        <taxon>Lasiocampidae</taxon>
        <taxon>Dendrolimus</taxon>
    </lineage>
</organism>
<name>A0ACC1D179_9NEOP</name>
<evidence type="ECO:0000313" key="2">
    <source>
        <dbReference type="Proteomes" id="UP000824533"/>
    </source>
</evidence>
<dbReference type="EMBL" id="CM034397">
    <property type="protein sequence ID" value="KAJ0177611.1"/>
    <property type="molecule type" value="Genomic_DNA"/>
</dbReference>